<protein>
    <submittedName>
        <fullName evidence="1">Uncharacterized protein</fullName>
    </submittedName>
</protein>
<proteinExistence type="predicted"/>
<sequence length="61" mass="6909">MEPVLVKSFLLPVWESVTVKNGFKLITKGTWIVILHASEVFYMSSWGSVTKNGLKLIIMIQ</sequence>
<name>A0A3G4ZMJ3_9VIRU</name>
<dbReference type="EMBL" id="MK071982">
    <property type="protein sequence ID" value="AYV76066.1"/>
    <property type="molecule type" value="Genomic_DNA"/>
</dbReference>
<accession>A0A3G4ZMJ3</accession>
<evidence type="ECO:0000313" key="1">
    <source>
        <dbReference type="EMBL" id="AYV76066.1"/>
    </source>
</evidence>
<organism evidence="1">
    <name type="scientific">Terrestrivirus sp</name>
    <dbReference type="NCBI Taxonomy" id="2487775"/>
    <lineage>
        <taxon>Viruses</taxon>
        <taxon>Varidnaviria</taxon>
        <taxon>Bamfordvirae</taxon>
        <taxon>Nucleocytoviricota</taxon>
        <taxon>Megaviricetes</taxon>
        <taxon>Imitervirales</taxon>
        <taxon>Mimiviridae</taxon>
        <taxon>Klosneuvirinae</taxon>
    </lineage>
</organism>
<gene>
    <name evidence="1" type="ORF">Terrestrivirus4_114</name>
</gene>
<reference evidence="1" key="1">
    <citation type="submission" date="2018-10" db="EMBL/GenBank/DDBJ databases">
        <title>Hidden diversity of soil giant viruses.</title>
        <authorList>
            <person name="Schulz F."/>
            <person name="Alteio L."/>
            <person name="Goudeau D."/>
            <person name="Ryan E.M."/>
            <person name="Malmstrom R.R."/>
            <person name="Blanchard J."/>
            <person name="Woyke T."/>
        </authorList>
    </citation>
    <scope>NUCLEOTIDE SEQUENCE</scope>
    <source>
        <strain evidence="1">TEV1</strain>
    </source>
</reference>